<dbReference type="PROSITE" id="PS51257">
    <property type="entry name" value="PROKAR_LIPOPROTEIN"/>
    <property type="match status" value="1"/>
</dbReference>
<dbReference type="EMBL" id="BAABQU010000039">
    <property type="protein sequence ID" value="GAA5441185.1"/>
    <property type="molecule type" value="Genomic_DNA"/>
</dbReference>
<evidence type="ECO:0008006" key="3">
    <source>
        <dbReference type="Google" id="ProtNLM"/>
    </source>
</evidence>
<accession>A0ABP9UHN5</accession>
<protein>
    <recommendedName>
        <fullName evidence="3">Lipoprotein</fullName>
    </recommendedName>
</protein>
<organism evidence="1 2">
    <name type="scientific">Deinococcus caeni</name>
    <dbReference type="NCBI Taxonomy" id="569127"/>
    <lineage>
        <taxon>Bacteria</taxon>
        <taxon>Thermotogati</taxon>
        <taxon>Deinococcota</taxon>
        <taxon>Deinococci</taxon>
        <taxon>Deinococcales</taxon>
        <taxon>Deinococcaceae</taxon>
        <taxon>Deinococcus</taxon>
    </lineage>
</organism>
<reference evidence="1 2" key="1">
    <citation type="submission" date="2024-02" db="EMBL/GenBank/DDBJ databases">
        <title>Deinococcus caeni NBRC 101312.</title>
        <authorList>
            <person name="Ichikawa N."/>
            <person name="Katano-Makiyama Y."/>
            <person name="Hidaka K."/>
        </authorList>
    </citation>
    <scope>NUCLEOTIDE SEQUENCE [LARGE SCALE GENOMIC DNA]</scope>
    <source>
        <strain evidence="1 2">NBRC 101312</strain>
    </source>
</reference>
<evidence type="ECO:0000313" key="2">
    <source>
        <dbReference type="Proteomes" id="UP001423409"/>
    </source>
</evidence>
<sequence length="150" mass="16602">MKAGCVWLLMVSLLVACQEKRVSYEDVPFESSLSTVRQLSSENRCIAAYDQLGLEGGCYPSRETVDEAARQVVAALEESGWVRRNLLRKDFGTWTVVMIRGNESLACAVEELSSSSEGQDQQLFREGYRSLVNLTLNRDVTQTGADTASP</sequence>
<comment type="caution">
    <text evidence="1">The sequence shown here is derived from an EMBL/GenBank/DDBJ whole genome shotgun (WGS) entry which is preliminary data.</text>
</comment>
<gene>
    <name evidence="1" type="ORF">Dcae01_02720</name>
</gene>
<keyword evidence="2" id="KW-1185">Reference proteome</keyword>
<proteinExistence type="predicted"/>
<name>A0ABP9UHN5_9DEIO</name>
<evidence type="ECO:0000313" key="1">
    <source>
        <dbReference type="EMBL" id="GAA5441185.1"/>
    </source>
</evidence>
<dbReference type="Proteomes" id="UP001423409">
    <property type="component" value="Unassembled WGS sequence"/>
</dbReference>